<dbReference type="RefSeq" id="WP_225406157.1">
    <property type="nucleotide sequence ID" value="NZ_JAYJJR010000005.1"/>
</dbReference>
<dbReference type="EMBL" id="JAYJJR010000005">
    <property type="protein sequence ID" value="MEB3021479.1"/>
    <property type="molecule type" value="Genomic_DNA"/>
</dbReference>
<protein>
    <submittedName>
        <fullName evidence="1">PD-(D/E)XK motif protein</fullName>
    </submittedName>
</protein>
<proteinExistence type="predicted"/>
<reference evidence="1 2" key="1">
    <citation type="submission" date="2023-12" db="EMBL/GenBank/DDBJ databases">
        <title>Description of new species of Mycobacterium terrae complex isolated from sewage at the Sao Paulo Zoological Park Foundation in Brazil.</title>
        <authorList>
            <person name="Romagnoli C.L."/>
            <person name="Conceicao E.C."/>
            <person name="Machado E."/>
            <person name="Barreto L.B.P.F."/>
            <person name="Sharma A."/>
            <person name="Silva N.M."/>
            <person name="Marques L.E."/>
            <person name="Juliana M.A."/>
            <person name="Lourenco M.C.S."/>
            <person name="Digiampietri L.A."/>
            <person name="Suffys P.N."/>
            <person name="Viana-Niero C."/>
        </authorList>
    </citation>
    <scope>NUCLEOTIDE SEQUENCE [LARGE SCALE GENOMIC DNA]</scope>
    <source>
        <strain evidence="1 2">MYC098</strain>
    </source>
</reference>
<comment type="caution">
    <text evidence="1">The sequence shown here is derived from an EMBL/GenBank/DDBJ whole genome shotgun (WGS) entry which is preliminary data.</text>
</comment>
<accession>A0ABU5XHN1</accession>
<dbReference type="Proteomes" id="UP001299596">
    <property type="component" value="Unassembled WGS sequence"/>
</dbReference>
<sequence>MIDSTTLAALWAQLTRPQTGEFTVNPITRTQQDQSTYLAVDKHGHRHFLVPTGDYRAIDISDGSALRVEGKTVTIRDAEYTSFLDIQCTKPEFNDTFDHLLVDVITRVEKSGRPADDALQCLEDWRAMFRISTRRTLSPSQRIGLFAELGALQDLLRVGLVTDSACWTGPSMAPHDFELSQCSLEVKAHGTASELVTFHGINQLDTQDNKPLFLCLRQIEEDSSGKSLIELAQEIGKQLSDPTAFRDALNKLGVLDGDLQLNAFRYAVTQESIIEVVESTPKIIASSFAGGQLPDGVERLRYAVPPAELISGEVHATIQEWEAKTWK</sequence>
<organism evidence="1 2">
    <name type="scientific">[Mycobacterium] crassicus</name>
    <dbReference type="NCBI Taxonomy" id="2872309"/>
    <lineage>
        <taxon>Bacteria</taxon>
        <taxon>Bacillati</taxon>
        <taxon>Actinomycetota</taxon>
        <taxon>Actinomycetes</taxon>
        <taxon>Mycobacteriales</taxon>
        <taxon>Mycobacteriaceae</taxon>
        <taxon>Mycolicibacter</taxon>
    </lineage>
</organism>
<dbReference type="InterPro" id="IPR025534">
    <property type="entry name" value="DUF4420"/>
</dbReference>
<name>A0ABU5XHN1_9MYCO</name>
<keyword evidence="2" id="KW-1185">Reference proteome</keyword>
<dbReference type="Pfam" id="PF14390">
    <property type="entry name" value="DUF4420"/>
    <property type="match status" value="1"/>
</dbReference>
<evidence type="ECO:0000313" key="1">
    <source>
        <dbReference type="EMBL" id="MEB3021479.1"/>
    </source>
</evidence>
<evidence type="ECO:0000313" key="2">
    <source>
        <dbReference type="Proteomes" id="UP001299596"/>
    </source>
</evidence>
<gene>
    <name evidence="1" type="ORF">K6T79_10515</name>
</gene>